<dbReference type="Proteomes" id="UP000477083">
    <property type="component" value="Unassembled WGS sequence"/>
</dbReference>
<keyword evidence="3" id="KW-1133">Transmembrane helix</keyword>
<dbReference type="AlphaFoldDB" id="A0A6L8VGS2"/>
<dbReference type="SMART" id="SM00267">
    <property type="entry name" value="GGDEF"/>
    <property type="match status" value="1"/>
</dbReference>
<evidence type="ECO:0000259" key="4">
    <source>
        <dbReference type="PROSITE" id="PS50887"/>
    </source>
</evidence>
<dbReference type="OrthoDB" id="9812260at2"/>
<comment type="catalytic activity">
    <reaction evidence="2">
        <text>2 GTP = 3',3'-c-di-GMP + 2 diphosphate</text>
        <dbReference type="Rhea" id="RHEA:24898"/>
        <dbReference type="ChEBI" id="CHEBI:33019"/>
        <dbReference type="ChEBI" id="CHEBI:37565"/>
        <dbReference type="ChEBI" id="CHEBI:58805"/>
        <dbReference type="EC" id="2.7.7.65"/>
    </reaction>
</comment>
<evidence type="ECO:0000313" key="6">
    <source>
        <dbReference type="Proteomes" id="UP000477083"/>
    </source>
</evidence>
<evidence type="ECO:0000313" key="5">
    <source>
        <dbReference type="EMBL" id="MZQ88911.1"/>
    </source>
</evidence>
<feature type="domain" description="GGDEF" evidence="4">
    <location>
        <begin position="152"/>
        <end position="281"/>
    </location>
</feature>
<organism evidence="5 6">
    <name type="scientific">Frigidibacter albus</name>
    <dbReference type="NCBI Taxonomy" id="1465486"/>
    <lineage>
        <taxon>Bacteria</taxon>
        <taxon>Pseudomonadati</taxon>
        <taxon>Pseudomonadota</taxon>
        <taxon>Alphaproteobacteria</taxon>
        <taxon>Rhodobacterales</taxon>
        <taxon>Paracoccaceae</taxon>
        <taxon>Frigidibacter</taxon>
    </lineage>
</organism>
<dbReference type="FunFam" id="3.30.70.270:FF:000001">
    <property type="entry name" value="Diguanylate cyclase domain protein"/>
    <property type="match status" value="1"/>
</dbReference>
<dbReference type="EC" id="2.7.7.65" evidence="1"/>
<protein>
    <recommendedName>
        <fullName evidence="1">diguanylate cyclase</fullName>
        <ecNumber evidence="1">2.7.7.65</ecNumber>
    </recommendedName>
</protein>
<dbReference type="EMBL" id="WWNR01000004">
    <property type="protein sequence ID" value="MZQ88911.1"/>
    <property type="molecule type" value="Genomic_DNA"/>
</dbReference>
<dbReference type="InterPro" id="IPR050469">
    <property type="entry name" value="Diguanylate_Cyclase"/>
</dbReference>
<dbReference type="RefSeq" id="WP_161344996.1">
    <property type="nucleotide sequence ID" value="NZ_BMGW01000004.1"/>
</dbReference>
<proteinExistence type="predicted"/>
<keyword evidence="3" id="KW-0812">Transmembrane</keyword>
<dbReference type="GO" id="GO:0052621">
    <property type="term" value="F:diguanylate cyclase activity"/>
    <property type="evidence" value="ECO:0007669"/>
    <property type="project" value="UniProtKB-EC"/>
</dbReference>
<feature type="transmembrane region" description="Helical" evidence="3">
    <location>
        <begin position="20"/>
        <end position="40"/>
    </location>
</feature>
<comment type="caution">
    <text evidence="5">The sequence shown here is derived from an EMBL/GenBank/DDBJ whole genome shotgun (WGS) entry which is preliminary data.</text>
</comment>
<dbReference type="PROSITE" id="PS50887">
    <property type="entry name" value="GGDEF"/>
    <property type="match status" value="1"/>
</dbReference>
<gene>
    <name evidence="5" type="ORF">GS660_07345</name>
</gene>
<evidence type="ECO:0000256" key="1">
    <source>
        <dbReference type="ARBA" id="ARBA00012528"/>
    </source>
</evidence>
<dbReference type="Gene3D" id="3.30.70.270">
    <property type="match status" value="1"/>
</dbReference>
<dbReference type="PANTHER" id="PTHR45138">
    <property type="entry name" value="REGULATORY COMPONENTS OF SENSORY TRANSDUCTION SYSTEM"/>
    <property type="match status" value="1"/>
</dbReference>
<keyword evidence="3" id="KW-0472">Membrane</keyword>
<dbReference type="CDD" id="cd01949">
    <property type="entry name" value="GGDEF"/>
    <property type="match status" value="1"/>
</dbReference>
<dbReference type="InterPro" id="IPR000160">
    <property type="entry name" value="GGDEF_dom"/>
</dbReference>
<dbReference type="NCBIfam" id="TIGR00254">
    <property type="entry name" value="GGDEF"/>
    <property type="match status" value="1"/>
</dbReference>
<dbReference type="InterPro" id="IPR043128">
    <property type="entry name" value="Rev_trsase/Diguanyl_cyclase"/>
</dbReference>
<dbReference type="InterPro" id="IPR029787">
    <property type="entry name" value="Nucleotide_cyclase"/>
</dbReference>
<reference evidence="5 6" key="1">
    <citation type="submission" date="2020-01" db="EMBL/GenBank/DDBJ databases">
        <title>Frigidibacter albus SP32T (=CGMCC 1.13995T).</title>
        <authorList>
            <person name="Liao X."/>
        </authorList>
    </citation>
    <scope>NUCLEOTIDE SEQUENCE [LARGE SCALE GENOMIC DNA]</scope>
    <source>
        <strain evidence="5 6">SP32</strain>
    </source>
</reference>
<name>A0A6L8VGS2_9RHOB</name>
<keyword evidence="6" id="KW-1185">Reference proteome</keyword>
<feature type="transmembrane region" description="Helical" evidence="3">
    <location>
        <begin position="52"/>
        <end position="75"/>
    </location>
</feature>
<accession>A0A6L8VGS2</accession>
<evidence type="ECO:0000256" key="3">
    <source>
        <dbReference type="SAM" id="Phobius"/>
    </source>
</evidence>
<dbReference type="Pfam" id="PF00990">
    <property type="entry name" value="GGDEF"/>
    <property type="match status" value="1"/>
</dbReference>
<sequence length="289" mass="30684">MWLYSAMSGVFPRSFMAKVFFVAFVGTHVPLLALLGWALGHPHMLAGGSLHVLGVALVATLLGTGATLLALHAILKPIYRVEETIRAFETAGTAEPLPFGYHDQVGRLMSSTNRLILAVDDRIDIERRAAETDPLTGLLNRRGFDARVAEGTPGAMLMLDIDGFKAVNDRYGHAVGDTVLRDAAVILTGTLRRRDVLARLGGEEFGVFLPGLTIGDAREAAERLRSAVAGQLRAEQEPVTMSVGVAIARAGLSRAALIAEADRGLYAAKQGGRNRVCMAVVAQGGMATA</sequence>
<dbReference type="SUPFAM" id="SSF55073">
    <property type="entry name" value="Nucleotide cyclase"/>
    <property type="match status" value="1"/>
</dbReference>
<dbReference type="PANTHER" id="PTHR45138:SF9">
    <property type="entry name" value="DIGUANYLATE CYCLASE DGCM-RELATED"/>
    <property type="match status" value="1"/>
</dbReference>
<evidence type="ECO:0000256" key="2">
    <source>
        <dbReference type="ARBA" id="ARBA00034247"/>
    </source>
</evidence>